<dbReference type="RefSeq" id="WP_153819394.1">
    <property type="nucleotide sequence ID" value="NZ_WJIE01000003.1"/>
</dbReference>
<comment type="similarity">
    <text evidence="1">Belongs to the glycosyltransferase 2 family.</text>
</comment>
<dbReference type="GO" id="GO:0016020">
    <property type="term" value="C:membrane"/>
    <property type="evidence" value="ECO:0007669"/>
    <property type="project" value="GOC"/>
</dbReference>
<dbReference type="GO" id="GO:0004582">
    <property type="term" value="F:dolichyl-phosphate beta-D-mannosyltransferase activity"/>
    <property type="evidence" value="ECO:0007669"/>
    <property type="project" value="InterPro"/>
</dbReference>
<name>A0A6N7PQX8_9BACT</name>
<keyword evidence="2" id="KW-0328">Glycosyltransferase</keyword>
<evidence type="ECO:0000256" key="2">
    <source>
        <dbReference type="ARBA" id="ARBA00022676"/>
    </source>
</evidence>
<gene>
    <name evidence="5" type="ORF">GF068_11375</name>
</gene>
<evidence type="ECO:0000313" key="5">
    <source>
        <dbReference type="EMBL" id="MRG92524.1"/>
    </source>
</evidence>
<dbReference type="Gene3D" id="3.90.550.10">
    <property type="entry name" value="Spore Coat Polysaccharide Biosynthesis Protein SpsA, Chain A"/>
    <property type="match status" value="1"/>
</dbReference>
<feature type="domain" description="Glycosyltransferase 2-like" evidence="4">
    <location>
        <begin position="7"/>
        <end position="169"/>
    </location>
</feature>
<sequence>MAPRILVVTPTYNERDNLPRFVRSVLEVVPEAHVLVVDDASPDGTGEVADALAAEDTRVAVLHRPGKLGLGTAYVDGFRRALERGYDVVVEMDADLSHDPKYLPAFLQAIEEGADVVLGSRNVAGGGVVGWGPGRHVLSKGGSLYARTILGVPIRDLTTGFKAFSRRALLAIDIETLRSNGYSFQIETTYRALRKGLRVVEVPIVFVDRRAGHSKMSRSIFAEAVVEVWRLRLDALTGKL</sequence>
<keyword evidence="6" id="KW-1185">Reference proteome</keyword>
<dbReference type="PANTHER" id="PTHR43398">
    <property type="entry name" value="DOLICHOL-PHOSPHATE MANNOSYLTRANSFERASE SUBUNIT 1"/>
    <property type="match status" value="1"/>
</dbReference>
<evidence type="ECO:0000313" key="6">
    <source>
        <dbReference type="Proteomes" id="UP000440224"/>
    </source>
</evidence>
<dbReference type="InterPro" id="IPR029044">
    <property type="entry name" value="Nucleotide-diphossugar_trans"/>
</dbReference>
<dbReference type="GO" id="GO:0009247">
    <property type="term" value="P:glycolipid biosynthetic process"/>
    <property type="evidence" value="ECO:0007669"/>
    <property type="project" value="TreeGrafter"/>
</dbReference>
<evidence type="ECO:0000256" key="1">
    <source>
        <dbReference type="ARBA" id="ARBA00006739"/>
    </source>
</evidence>
<proteinExistence type="inferred from homology"/>
<reference evidence="5 6" key="1">
    <citation type="submission" date="2019-10" db="EMBL/GenBank/DDBJ databases">
        <title>A soil myxobacterium in the family Polyangiaceae.</title>
        <authorList>
            <person name="Li Y."/>
            <person name="Wang J."/>
        </authorList>
    </citation>
    <scope>NUCLEOTIDE SEQUENCE [LARGE SCALE GENOMIC DNA]</scope>
    <source>
        <strain evidence="5 6">DSM 14734</strain>
    </source>
</reference>
<dbReference type="SUPFAM" id="SSF53448">
    <property type="entry name" value="Nucleotide-diphospho-sugar transferases"/>
    <property type="match status" value="1"/>
</dbReference>
<protein>
    <submittedName>
        <fullName evidence="5">Glycosyltransferase</fullName>
    </submittedName>
</protein>
<comment type="caution">
    <text evidence="5">The sequence shown here is derived from an EMBL/GenBank/DDBJ whole genome shotgun (WGS) entry which is preliminary data.</text>
</comment>
<dbReference type="CDD" id="cd06442">
    <property type="entry name" value="DPM1_like"/>
    <property type="match status" value="1"/>
</dbReference>
<keyword evidence="3 5" id="KW-0808">Transferase</keyword>
<dbReference type="FunFam" id="3.90.550.10:FF:000122">
    <property type="entry name" value="Dolichol-phosphate mannosyltransferase subunit 1"/>
    <property type="match status" value="1"/>
</dbReference>
<dbReference type="PANTHER" id="PTHR43398:SF1">
    <property type="entry name" value="DOLICHOL-PHOSPHATE MANNOSYLTRANSFERASE SUBUNIT 1"/>
    <property type="match status" value="1"/>
</dbReference>
<dbReference type="EMBL" id="WJIE01000003">
    <property type="protein sequence ID" value="MRG92524.1"/>
    <property type="molecule type" value="Genomic_DNA"/>
</dbReference>
<accession>A0A6N7PQX8</accession>
<dbReference type="OrthoDB" id="9802649at2"/>
<dbReference type="Pfam" id="PF00535">
    <property type="entry name" value="Glycos_transf_2"/>
    <property type="match status" value="1"/>
</dbReference>
<dbReference type="InterPro" id="IPR001173">
    <property type="entry name" value="Glyco_trans_2-like"/>
</dbReference>
<dbReference type="AlphaFoldDB" id="A0A6N7PQX8"/>
<dbReference type="Proteomes" id="UP000440224">
    <property type="component" value="Unassembled WGS sequence"/>
</dbReference>
<evidence type="ECO:0000259" key="4">
    <source>
        <dbReference type="Pfam" id="PF00535"/>
    </source>
</evidence>
<evidence type="ECO:0000256" key="3">
    <source>
        <dbReference type="ARBA" id="ARBA00022679"/>
    </source>
</evidence>
<organism evidence="5 6">
    <name type="scientific">Polyangium spumosum</name>
    <dbReference type="NCBI Taxonomy" id="889282"/>
    <lineage>
        <taxon>Bacteria</taxon>
        <taxon>Pseudomonadati</taxon>
        <taxon>Myxococcota</taxon>
        <taxon>Polyangia</taxon>
        <taxon>Polyangiales</taxon>
        <taxon>Polyangiaceae</taxon>
        <taxon>Polyangium</taxon>
    </lineage>
</organism>
<dbReference type="InterPro" id="IPR039528">
    <property type="entry name" value="DPM1-like"/>
</dbReference>